<dbReference type="AlphaFoldDB" id="A0A4Q2S7C6"/>
<dbReference type="OrthoDB" id="5672604at2"/>
<keyword evidence="3" id="KW-1185">Reference proteome</keyword>
<evidence type="ECO:0000313" key="2">
    <source>
        <dbReference type="EMBL" id="RYB97998.1"/>
    </source>
</evidence>
<evidence type="ECO:0000259" key="1">
    <source>
        <dbReference type="Pfam" id="PF04230"/>
    </source>
</evidence>
<sequence length="274" mass="30970">MKIAALKWEGNNIGDDIQSVAVMQHLPPVDVFLNRDHLKNYDGPETLLVTNGWFLSKMENWPPSPSIKPIFFGFHVQKHAKPTIARHVDYLKKHEPIGCRDQGTVDFIRSLGVNAYLSLCSTLTFDAPADRAPDSIYMVEVEDRYLSPKMFRKGLTVKHVSHRFIDVSAETRLQYAREVVQTYGRKAALVVTSRIHCAMPCVAMGIPTVFIGPKSYRTEIVEEIGLTRNGRQHWFRRPFVAKMDEWPAPIDIAATKNRIKSDLKARIAAALAAS</sequence>
<gene>
    <name evidence="2" type="ORF">EUU22_23195</name>
</gene>
<accession>A0A4Q2S7C6</accession>
<dbReference type="InterPro" id="IPR007345">
    <property type="entry name" value="Polysacch_pyruvyl_Trfase"/>
</dbReference>
<proteinExistence type="predicted"/>
<dbReference type="Pfam" id="PF04230">
    <property type="entry name" value="PS_pyruv_trans"/>
    <property type="match status" value="1"/>
</dbReference>
<comment type="caution">
    <text evidence="2">The sequence shown here is derived from an EMBL/GenBank/DDBJ whole genome shotgun (WGS) entry which is preliminary data.</text>
</comment>
<evidence type="ECO:0000313" key="3">
    <source>
        <dbReference type="Proteomes" id="UP000291088"/>
    </source>
</evidence>
<dbReference type="GO" id="GO:0016740">
    <property type="term" value="F:transferase activity"/>
    <property type="evidence" value="ECO:0007669"/>
    <property type="project" value="UniProtKB-KW"/>
</dbReference>
<dbReference type="Proteomes" id="UP000291088">
    <property type="component" value="Unassembled WGS sequence"/>
</dbReference>
<dbReference type="RefSeq" id="WP_129334336.1">
    <property type="nucleotide sequence ID" value="NZ_SDVB01000380.1"/>
</dbReference>
<reference evidence="2 3" key="1">
    <citation type="submission" date="2019-01" db="EMBL/GenBank/DDBJ databases">
        <authorList>
            <person name="Deng T."/>
        </authorList>
    </citation>
    <scope>NUCLEOTIDE SEQUENCE [LARGE SCALE GENOMIC DNA]</scope>
    <source>
        <strain evidence="2 3">F8825</strain>
    </source>
</reference>
<organism evidence="2 3">
    <name type="scientific">Ciceribacter ferrooxidans</name>
    <dbReference type="NCBI Taxonomy" id="2509717"/>
    <lineage>
        <taxon>Bacteria</taxon>
        <taxon>Pseudomonadati</taxon>
        <taxon>Pseudomonadota</taxon>
        <taxon>Alphaproteobacteria</taxon>
        <taxon>Hyphomicrobiales</taxon>
        <taxon>Rhizobiaceae</taxon>
        <taxon>Ciceribacter</taxon>
    </lineage>
</organism>
<protein>
    <submittedName>
        <fullName evidence="2">Polysaccharide pyruvyl transferase family protein</fullName>
    </submittedName>
</protein>
<name>A0A4Q2S7C6_9HYPH</name>
<dbReference type="EMBL" id="SDVB01000380">
    <property type="protein sequence ID" value="RYB97998.1"/>
    <property type="molecule type" value="Genomic_DNA"/>
</dbReference>
<feature type="domain" description="Polysaccharide pyruvyl transferase" evidence="1">
    <location>
        <begin position="12"/>
        <end position="214"/>
    </location>
</feature>
<keyword evidence="2" id="KW-0808">Transferase</keyword>